<evidence type="ECO:0000313" key="3">
    <source>
        <dbReference type="Proteomes" id="UP000049455"/>
    </source>
</evidence>
<accession>A0A0M7BFU2</accession>
<organism evidence="2 3">
    <name type="scientific">Jannaschia seosinensis</name>
    <dbReference type="NCBI Taxonomy" id="313367"/>
    <lineage>
        <taxon>Bacteria</taxon>
        <taxon>Pseudomonadati</taxon>
        <taxon>Pseudomonadota</taxon>
        <taxon>Alphaproteobacteria</taxon>
        <taxon>Rhodobacterales</taxon>
        <taxon>Roseobacteraceae</taxon>
        <taxon>Jannaschia</taxon>
    </lineage>
</organism>
<feature type="chain" id="PRO_5005810060" evidence="1">
    <location>
        <begin position="21"/>
        <end position="156"/>
    </location>
</feature>
<feature type="signal peptide" evidence="1">
    <location>
        <begin position="1"/>
        <end position="20"/>
    </location>
</feature>
<name>A0A0M7BFU2_9RHOB</name>
<dbReference type="Proteomes" id="UP000049455">
    <property type="component" value="Unassembled WGS sequence"/>
</dbReference>
<keyword evidence="1" id="KW-0732">Signal</keyword>
<reference evidence="2 3" key="1">
    <citation type="submission" date="2015-09" db="EMBL/GenBank/DDBJ databases">
        <authorList>
            <person name="Jackson K.R."/>
            <person name="Lunt B.L."/>
            <person name="Fisher J.N.B."/>
            <person name="Gardner A.V."/>
            <person name="Bailey M.E."/>
            <person name="Deus L.M."/>
            <person name="Earl A.S."/>
            <person name="Gibby P.D."/>
            <person name="Hartmann K.A."/>
            <person name="Liu J.E."/>
            <person name="Manci A.M."/>
            <person name="Nielsen D.A."/>
            <person name="Solomon M.B."/>
            <person name="Breakwell D.P."/>
            <person name="Burnett S.H."/>
            <person name="Grose J.H."/>
        </authorList>
    </citation>
    <scope>NUCLEOTIDE SEQUENCE [LARGE SCALE GENOMIC DNA]</scope>
    <source>
        <strain evidence="2 3">CECT 7799</strain>
    </source>
</reference>
<gene>
    <name evidence="2" type="ORF">JSE7799_02926</name>
</gene>
<protein>
    <submittedName>
        <fullName evidence="2">Uncharacterized protein</fullName>
    </submittedName>
</protein>
<dbReference type="EMBL" id="CYPR01000196">
    <property type="protein sequence ID" value="CUH40196.1"/>
    <property type="molecule type" value="Genomic_DNA"/>
</dbReference>
<dbReference type="AlphaFoldDB" id="A0A0M7BFU2"/>
<evidence type="ECO:0000313" key="2">
    <source>
        <dbReference type="EMBL" id="CUH40196.1"/>
    </source>
</evidence>
<evidence type="ECO:0000256" key="1">
    <source>
        <dbReference type="SAM" id="SignalP"/>
    </source>
</evidence>
<proteinExistence type="predicted"/>
<keyword evidence="3" id="KW-1185">Reference proteome</keyword>
<sequence length="156" mass="14970">MSYTVGALSVGMLLALSACAKTGTTALPAYQLANGRVLQDVVTVAADTSGGAPVLTALTTYDISQPGKTIVIARESASSPGVGSVMASGLGSAAVTSAAILGSAAILDGHNDGDTVVNASYATSGNTAMGDGDPGDIDALTAAVGDCGRGDCSASN</sequence>